<dbReference type="PROSITE" id="PS50302">
    <property type="entry name" value="PUM"/>
    <property type="match status" value="7"/>
</dbReference>
<evidence type="ECO:0000313" key="13">
    <source>
        <dbReference type="RefSeq" id="XP_031402481.1"/>
    </source>
</evidence>
<dbReference type="Proteomes" id="UP000515151">
    <property type="component" value="Chromosome 6"/>
</dbReference>
<protein>
    <submittedName>
        <fullName evidence="13 14">Pumilio homolog 12-like</fullName>
    </submittedName>
</protein>
<organism evidence="10 11">
    <name type="scientific">Punica granatum</name>
    <name type="common">Pomegranate</name>
    <dbReference type="NCBI Taxonomy" id="22663"/>
    <lineage>
        <taxon>Eukaryota</taxon>
        <taxon>Viridiplantae</taxon>
        <taxon>Streptophyta</taxon>
        <taxon>Embryophyta</taxon>
        <taxon>Tracheophyta</taxon>
        <taxon>Spermatophyta</taxon>
        <taxon>Magnoliopsida</taxon>
        <taxon>eudicotyledons</taxon>
        <taxon>Gunneridae</taxon>
        <taxon>Pentapetalae</taxon>
        <taxon>rosids</taxon>
        <taxon>malvids</taxon>
        <taxon>Myrtales</taxon>
        <taxon>Lythraceae</taxon>
        <taxon>Punica</taxon>
    </lineage>
</organism>
<dbReference type="InterPro" id="IPR001313">
    <property type="entry name" value="Pumilio_RNA-bd_rpt"/>
</dbReference>
<evidence type="ECO:0000256" key="1">
    <source>
        <dbReference type="ARBA" id="ARBA00004496"/>
    </source>
</evidence>
<dbReference type="OrthoDB" id="668540at2759"/>
<evidence type="ECO:0000256" key="4">
    <source>
        <dbReference type="ARBA" id="ARBA00022845"/>
    </source>
</evidence>
<evidence type="ECO:0000259" key="9">
    <source>
        <dbReference type="PROSITE" id="PS50303"/>
    </source>
</evidence>
<keyword evidence="3" id="KW-0677">Repeat</keyword>
<comment type="subcellular location">
    <subcellularLocation>
        <location evidence="1">Cytoplasm</location>
    </subcellularLocation>
</comment>
<sequence length="717" mass="80375">MGENKREVETDEVDLLLDEIPKATSGNPHYEEFQPKAVLIDSCKGPYSEKFPKNRSPQQRKMASVNGVQNSLAKTAQANEPKLPDEQSLTSAFAELNVSDGLGSQYAKGLGMHRLNADTKVRNSGFDGISGARVAQENPDVCWVDPLGLKSHRVGGSYQQIDNSTGSISMTNDGVQFVPNLPVHALDTPTANQQQYLMNPQSLLPYLRLPHIDQSQAAWRNIEEENFYKLYQQSLYYQQLLNHHFEAQHPVQSNITLGPKRQQPPYEIPVSQCLERPDQEAFLHGYGLARCLKPQSLILSPSDARAVQALDRISQQGSAAKNMTRSNGINSLRSVKLGAVDDTINHVSQNGRGTSNGQFYPSLCGTNNSKCFQEDRLNYFRSCDSRLLPFKYNNCEDEVSNRTHLMAKDQHGCRFLQRKISEGGPKDVEKVFIEIIDHIVELMTDPFGNYLVQKLLEVCNEDQQTRILQVITRNSGDLIRISCDMHGTRVVQKVIETLKTPEQISMVVNSLRPCIVILMKNTNGNHVAQRCLQHLMPEYSQFLFDAAAAYCVELATDRHGCCVLQKCLNYAGGKQRRRLIQEITSNALVLSQDPFGNYVVQFIFELQIPQATIEILDQLEGNYADLSMQKYSSNVVEKCLEYGGEERRGHIIQELIGNPRLDQIMQDPYGNFVIQAALNWSKGAAKSALVEAVEAHVPLLRTSPYGKKVLSCSSLKK</sequence>
<reference evidence="11" key="1">
    <citation type="journal article" date="2017" name="Plant J.">
        <title>The pomegranate (Punica granatum L.) genome and the genomics of punicalagin biosynthesis.</title>
        <authorList>
            <person name="Qin G."/>
            <person name="Xu C."/>
            <person name="Ming R."/>
            <person name="Tang H."/>
            <person name="Guyot R."/>
            <person name="Kramer E.M."/>
            <person name="Hu Y."/>
            <person name="Yi X."/>
            <person name="Qi Y."/>
            <person name="Xu X."/>
            <person name="Gao Z."/>
            <person name="Pan H."/>
            <person name="Jian J."/>
            <person name="Tian Y."/>
            <person name="Yue Z."/>
            <person name="Xu Y."/>
        </authorList>
    </citation>
    <scope>NUCLEOTIDE SEQUENCE [LARGE SCALE GENOMIC DNA]</scope>
    <source>
        <strain evidence="11">cv. Dabenzi</strain>
    </source>
</reference>
<evidence type="ECO:0000313" key="16">
    <source>
        <dbReference type="RefSeq" id="XP_031402484.1"/>
    </source>
</evidence>
<keyword evidence="5" id="KW-0694">RNA-binding</keyword>
<dbReference type="RefSeq" id="XP_031402484.1">
    <property type="nucleotide sequence ID" value="XM_031546624.1"/>
</dbReference>
<reference evidence="10" key="2">
    <citation type="submission" date="2017-06" db="EMBL/GenBank/DDBJ databases">
        <title>The pomegranate genome and the genomics of punicalagin biosynthesis.</title>
        <authorList>
            <person name="Xu C."/>
        </authorList>
    </citation>
    <scope>NUCLEOTIDE SEQUENCE [LARGE SCALE GENOMIC DNA]</scope>
    <source>
        <tissue evidence="10">Fresh leaf</tissue>
    </source>
</reference>
<feature type="repeat" description="Pumilio" evidence="7">
    <location>
        <begin position="434"/>
        <end position="469"/>
    </location>
</feature>
<dbReference type="RefSeq" id="XP_031402482.1">
    <property type="nucleotide sequence ID" value="XM_031546622.1"/>
</dbReference>
<evidence type="ECO:0000313" key="14">
    <source>
        <dbReference type="RefSeq" id="XP_031402482.1"/>
    </source>
</evidence>
<dbReference type="GO" id="GO:0003729">
    <property type="term" value="F:mRNA binding"/>
    <property type="evidence" value="ECO:0007669"/>
    <property type="project" value="TreeGrafter"/>
</dbReference>
<dbReference type="SUPFAM" id="SSF48371">
    <property type="entry name" value="ARM repeat"/>
    <property type="match status" value="1"/>
</dbReference>
<dbReference type="PROSITE" id="PS50303">
    <property type="entry name" value="PUM_HD"/>
    <property type="match status" value="1"/>
</dbReference>
<dbReference type="InterPro" id="IPR011989">
    <property type="entry name" value="ARM-like"/>
</dbReference>
<gene>
    <name evidence="13 14 15 16 17 18" type="primary">LOC116212042</name>
    <name evidence="10" type="ORF">CDL15_Pgr025477</name>
</gene>
<keyword evidence="4" id="KW-0810">Translation regulation</keyword>
<keyword evidence="2" id="KW-0963">Cytoplasm</keyword>
<evidence type="ECO:0000313" key="12">
    <source>
        <dbReference type="Proteomes" id="UP000515151"/>
    </source>
</evidence>
<evidence type="ECO:0000313" key="11">
    <source>
        <dbReference type="Proteomes" id="UP000197138"/>
    </source>
</evidence>
<evidence type="ECO:0000256" key="5">
    <source>
        <dbReference type="ARBA" id="ARBA00022884"/>
    </source>
</evidence>
<name>A0A218WAB2_PUNGR</name>
<dbReference type="GO" id="GO:0005737">
    <property type="term" value="C:cytoplasm"/>
    <property type="evidence" value="ECO:0007669"/>
    <property type="project" value="UniProtKB-SubCell"/>
</dbReference>
<feature type="compositionally biased region" description="Polar residues" evidence="8">
    <location>
        <begin position="55"/>
        <end position="67"/>
    </location>
</feature>
<dbReference type="CDD" id="cd07920">
    <property type="entry name" value="Pumilio"/>
    <property type="match status" value="1"/>
</dbReference>
<dbReference type="Proteomes" id="UP000197138">
    <property type="component" value="Unassembled WGS sequence"/>
</dbReference>
<keyword evidence="12" id="KW-1185">Reference proteome</keyword>
<proteinExistence type="predicted"/>
<feature type="repeat" description="Pumilio" evidence="7">
    <location>
        <begin position="546"/>
        <end position="581"/>
    </location>
</feature>
<dbReference type="Gene3D" id="1.25.10.10">
    <property type="entry name" value="Leucine-rich Repeat Variant"/>
    <property type="match status" value="1"/>
</dbReference>
<dbReference type="RefSeq" id="XP_031402486.1">
    <property type="nucleotide sequence ID" value="XM_031546626.1"/>
</dbReference>
<evidence type="ECO:0000313" key="18">
    <source>
        <dbReference type="RefSeq" id="XP_031402486.1"/>
    </source>
</evidence>
<dbReference type="RefSeq" id="XP_031402485.1">
    <property type="nucleotide sequence ID" value="XM_031546625.1"/>
</dbReference>
<dbReference type="InterPro" id="IPR033133">
    <property type="entry name" value="PUM-HD"/>
</dbReference>
<evidence type="ECO:0000256" key="6">
    <source>
        <dbReference type="ARBA" id="ARBA00058490"/>
    </source>
</evidence>
<evidence type="ECO:0000256" key="8">
    <source>
        <dbReference type="SAM" id="MobiDB-lite"/>
    </source>
</evidence>
<feature type="domain" description="PUM-HD" evidence="9">
    <location>
        <begin position="372"/>
        <end position="717"/>
    </location>
</feature>
<dbReference type="EMBL" id="MTKT01004939">
    <property type="protein sequence ID" value="OWM69290.1"/>
    <property type="molecule type" value="Genomic_DNA"/>
</dbReference>
<dbReference type="RefSeq" id="XP_031402483.1">
    <property type="nucleotide sequence ID" value="XM_031546623.1"/>
</dbReference>
<dbReference type="FunFam" id="1.25.10.10:FF:000237">
    <property type="entry name" value="Pumilio homolog 9"/>
    <property type="match status" value="1"/>
</dbReference>
<evidence type="ECO:0000256" key="7">
    <source>
        <dbReference type="PROSITE-ProRule" id="PRU00317"/>
    </source>
</evidence>
<dbReference type="GeneID" id="116212042"/>
<dbReference type="Pfam" id="PF00806">
    <property type="entry name" value="PUF"/>
    <property type="match status" value="8"/>
</dbReference>
<accession>A0A218WAB2</accession>
<dbReference type="GO" id="GO:0006417">
    <property type="term" value="P:regulation of translation"/>
    <property type="evidence" value="ECO:0007669"/>
    <property type="project" value="UniProtKB-KW"/>
</dbReference>
<feature type="repeat" description="Pumilio" evidence="7">
    <location>
        <begin position="470"/>
        <end position="509"/>
    </location>
</feature>
<comment type="function">
    <text evidence="6">Sequence-specific RNA-binding protein that regulates translation and mRNA stability by binding the 3'-UTR of target mRNAs.</text>
</comment>
<evidence type="ECO:0000256" key="3">
    <source>
        <dbReference type="ARBA" id="ARBA00022737"/>
    </source>
</evidence>
<reference evidence="12" key="3">
    <citation type="journal article" date="2020" name="Plant Biotechnol. J.">
        <title>The pomegranate (Punica granatum L.) draft genome dissects genetic divergence between soft- and hard-seeded cultivars.</title>
        <authorList>
            <person name="Luo X."/>
            <person name="Li H."/>
            <person name="Wu Z."/>
            <person name="Yao W."/>
            <person name="Zhao P."/>
            <person name="Cao D."/>
            <person name="Yu H."/>
            <person name="Li K."/>
            <person name="Poudel K."/>
            <person name="Zhao D."/>
            <person name="Zhang F."/>
            <person name="Xia X."/>
            <person name="Chen L."/>
            <person name="Wang Q."/>
            <person name="Jing D."/>
            <person name="Cao S."/>
        </authorList>
    </citation>
    <scope>NUCLEOTIDE SEQUENCE [LARGE SCALE GENOMIC DNA]</scope>
</reference>
<dbReference type="SMART" id="SM00025">
    <property type="entry name" value="Pumilio"/>
    <property type="match status" value="8"/>
</dbReference>
<feature type="repeat" description="Pumilio" evidence="7">
    <location>
        <begin position="618"/>
        <end position="653"/>
    </location>
</feature>
<evidence type="ECO:0000313" key="15">
    <source>
        <dbReference type="RefSeq" id="XP_031402483.1"/>
    </source>
</evidence>
<feature type="region of interest" description="Disordered" evidence="8">
    <location>
        <begin position="44"/>
        <end position="67"/>
    </location>
</feature>
<feature type="repeat" description="Pumilio" evidence="7">
    <location>
        <begin position="510"/>
        <end position="545"/>
    </location>
</feature>
<dbReference type="PANTHER" id="PTHR12537">
    <property type="entry name" value="RNA BINDING PROTEIN PUMILIO-RELATED"/>
    <property type="match status" value="1"/>
</dbReference>
<dbReference type="InterPro" id="IPR016024">
    <property type="entry name" value="ARM-type_fold"/>
</dbReference>
<dbReference type="PANTHER" id="PTHR12537:SF147">
    <property type="entry name" value="PUMILIO HOMOLOG 12"/>
    <property type="match status" value="1"/>
</dbReference>
<reference evidence="13 14" key="4">
    <citation type="submission" date="2025-04" db="UniProtKB">
        <authorList>
            <consortium name="RefSeq"/>
        </authorList>
    </citation>
    <scope>IDENTIFICATION</scope>
    <source>
        <tissue evidence="13 14">Leaf</tissue>
    </source>
</reference>
<feature type="repeat" description="Pumilio" evidence="7">
    <location>
        <begin position="582"/>
        <end position="617"/>
    </location>
</feature>
<evidence type="ECO:0000313" key="10">
    <source>
        <dbReference type="EMBL" id="OWM69290.1"/>
    </source>
</evidence>
<evidence type="ECO:0000256" key="2">
    <source>
        <dbReference type="ARBA" id="ARBA00022490"/>
    </source>
</evidence>
<dbReference type="RefSeq" id="XP_031402481.1">
    <property type="nucleotide sequence ID" value="XM_031546621.1"/>
</dbReference>
<evidence type="ECO:0000313" key="17">
    <source>
        <dbReference type="RefSeq" id="XP_031402485.1"/>
    </source>
</evidence>
<dbReference type="InterPro" id="IPR033712">
    <property type="entry name" value="Pumilio_RNA-bd"/>
</dbReference>
<feature type="repeat" description="Pumilio" evidence="7">
    <location>
        <begin position="654"/>
        <end position="691"/>
    </location>
</feature>
<dbReference type="AlphaFoldDB" id="A0A218WAB2"/>